<dbReference type="InterPro" id="IPR059100">
    <property type="entry name" value="TSP3_bac"/>
</dbReference>
<comment type="pathway">
    <text evidence="2 10">Cell wall biogenesis; peptidoglycan biosynthesis.</text>
</comment>
<dbReference type="InterPro" id="IPR038063">
    <property type="entry name" value="Transpep_catalytic_dom"/>
</dbReference>
<evidence type="ECO:0000256" key="11">
    <source>
        <dbReference type="SAM" id="SignalP"/>
    </source>
</evidence>
<keyword evidence="5 11" id="KW-0732">Signal</keyword>
<dbReference type="PROSITE" id="PS52029">
    <property type="entry name" value="LD_TPASE"/>
    <property type="match status" value="1"/>
</dbReference>
<dbReference type="SUPFAM" id="SSF141523">
    <property type="entry name" value="L,D-transpeptidase catalytic domain-like"/>
    <property type="match status" value="1"/>
</dbReference>
<dbReference type="GO" id="GO:0005509">
    <property type="term" value="F:calcium ion binding"/>
    <property type="evidence" value="ECO:0007669"/>
    <property type="project" value="InterPro"/>
</dbReference>
<dbReference type="GO" id="GO:0005576">
    <property type="term" value="C:extracellular region"/>
    <property type="evidence" value="ECO:0007669"/>
    <property type="project" value="TreeGrafter"/>
</dbReference>
<dbReference type="GO" id="GO:0071972">
    <property type="term" value="F:peptidoglycan L,D-transpeptidase activity"/>
    <property type="evidence" value="ECO:0007669"/>
    <property type="project" value="TreeGrafter"/>
</dbReference>
<sequence>MWYNSSMKKLLFYFLCFILFLSLYSVAYGVDNIIDTDGDGVSDHDEMYVYHTDANYYDTDGDGYNDKKEIVNGYSPRHANGRKLADVDSDNDGLNDKWELAIKTDLFNGDTDADSYPDGMEVKTSFNPLKNSGAKSTKLIKVDLKTQNLTYLFDGQILESFPISSGVSVLPTPTGNFTILAKVPAKNYGGTGYNYYYPDTKWNMHFTNLNGYRYYIHGAYWHNNFGQPMSHGCVNVAYENMERLYNWTSVGTEVKIN</sequence>
<dbReference type="GO" id="GO:0008360">
    <property type="term" value="P:regulation of cell shape"/>
    <property type="evidence" value="ECO:0007669"/>
    <property type="project" value="UniProtKB-UniRule"/>
</dbReference>
<evidence type="ECO:0000256" key="2">
    <source>
        <dbReference type="ARBA" id="ARBA00004752"/>
    </source>
</evidence>
<evidence type="ECO:0000256" key="6">
    <source>
        <dbReference type="ARBA" id="ARBA00022837"/>
    </source>
</evidence>
<feature type="signal peptide" evidence="11">
    <location>
        <begin position="1"/>
        <end position="27"/>
    </location>
</feature>
<dbReference type="UniPathway" id="UPA00219"/>
<dbReference type="Proteomes" id="UP000229056">
    <property type="component" value="Unassembled WGS sequence"/>
</dbReference>
<evidence type="ECO:0000256" key="1">
    <source>
        <dbReference type="ARBA" id="ARBA00004613"/>
    </source>
</evidence>
<comment type="caution">
    <text evidence="13">The sequence shown here is derived from an EMBL/GenBank/DDBJ whole genome shotgun (WGS) entry which is preliminary data.</text>
</comment>
<dbReference type="SUPFAM" id="SSF103647">
    <property type="entry name" value="TSP type-3 repeat"/>
    <property type="match status" value="1"/>
</dbReference>
<feature type="active site" description="Nucleophile" evidence="10">
    <location>
        <position position="233"/>
    </location>
</feature>
<evidence type="ECO:0000313" key="14">
    <source>
        <dbReference type="Proteomes" id="UP000229056"/>
    </source>
</evidence>
<keyword evidence="8 10" id="KW-0573">Peptidoglycan synthesis</keyword>
<feature type="domain" description="L,D-TPase catalytic" evidence="12">
    <location>
        <begin position="138"/>
        <end position="257"/>
    </location>
</feature>
<dbReference type="AlphaFoldDB" id="A0A2H0W3N9"/>
<evidence type="ECO:0000259" key="12">
    <source>
        <dbReference type="PROSITE" id="PS52029"/>
    </source>
</evidence>
<gene>
    <name evidence="13" type="ORF">COT80_04415</name>
</gene>
<dbReference type="PANTHER" id="PTHR30582:SF2">
    <property type="entry name" value="L,D-TRANSPEPTIDASE YCIB-RELATED"/>
    <property type="match status" value="1"/>
</dbReference>
<dbReference type="EMBL" id="PEZY01000012">
    <property type="protein sequence ID" value="PIS05982.1"/>
    <property type="molecule type" value="Genomic_DNA"/>
</dbReference>
<proteinExistence type="predicted"/>
<reference evidence="14" key="1">
    <citation type="submission" date="2017-09" db="EMBL/GenBank/DDBJ databases">
        <title>Depth-based differentiation of microbial function through sediment-hosted aquifers and enrichment of novel symbionts in the deep terrestrial subsurface.</title>
        <authorList>
            <person name="Probst A.J."/>
            <person name="Ladd B."/>
            <person name="Jarett J.K."/>
            <person name="Geller-Mcgrath D.E."/>
            <person name="Sieber C.M.K."/>
            <person name="Emerson J.B."/>
            <person name="Anantharaman K."/>
            <person name="Thomas B.C."/>
            <person name="Malmstrom R."/>
            <person name="Stieglmeier M."/>
            <person name="Klingl A."/>
            <person name="Woyke T."/>
            <person name="Ryan C.M."/>
            <person name="Banfield J.F."/>
        </authorList>
    </citation>
    <scope>NUCLEOTIDE SEQUENCE [LARGE SCALE GENOMIC DNA]</scope>
</reference>
<comment type="subcellular location">
    <subcellularLocation>
        <location evidence="1">Secreted</location>
    </subcellularLocation>
</comment>
<evidence type="ECO:0000256" key="7">
    <source>
        <dbReference type="ARBA" id="ARBA00022960"/>
    </source>
</evidence>
<keyword evidence="9 10" id="KW-0961">Cell wall biogenesis/degradation</keyword>
<evidence type="ECO:0000256" key="9">
    <source>
        <dbReference type="ARBA" id="ARBA00023316"/>
    </source>
</evidence>
<dbReference type="Gene3D" id="4.10.1080.10">
    <property type="entry name" value="TSP type-3 repeat"/>
    <property type="match status" value="1"/>
</dbReference>
<name>A0A2H0W3N9_9BACT</name>
<dbReference type="GO" id="GO:0071555">
    <property type="term" value="P:cell wall organization"/>
    <property type="evidence" value="ECO:0007669"/>
    <property type="project" value="UniProtKB-UniRule"/>
</dbReference>
<protein>
    <recommendedName>
        <fullName evidence="12">L,D-TPase catalytic domain-containing protein</fullName>
    </recommendedName>
</protein>
<dbReference type="InterPro" id="IPR005490">
    <property type="entry name" value="LD_TPept_cat_dom"/>
</dbReference>
<dbReference type="GO" id="GO:0016740">
    <property type="term" value="F:transferase activity"/>
    <property type="evidence" value="ECO:0007669"/>
    <property type="project" value="UniProtKB-KW"/>
</dbReference>
<keyword evidence="4" id="KW-0808">Transferase</keyword>
<dbReference type="Pfam" id="PF03734">
    <property type="entry name" value="YkuD"/>
    <property type="match status" value="1"/>
</dbReference>
<dbReference type="PANTHER" id="PTHR30582">
    <property type="entry name" value="L,D-TRANSPEPTIDASE"/>
    <property type="match status" value="1"/>
</dbReference>
<evidence type="ECO:0000313" key="13">
    <source>
        <dbReference type="EMBL" id="PIS05982.1"/>
    </source>
</evidence>
<dbReference type="InterPro" id="IPR050979">
    <property type="entry name" value="LD-transpeptidase"/>
</dbReference>
<feature type="active site" description="Proton donor/acceptor" evidence="10">
    <location>
        <position position="217"/>
    </location>
</feature>
<dbReference type="GO" id="GO:0018104">
    <property type="term" value="P:peptidoglycan-protein cross-linking"/>
    <property type="evidence" value="ECO:0007669"/>
    <property type="project" value="TreeGrafter"/>
</dbReference>
<evidence type="ECO:0000256" key="8">
    <source>
        <dbReference type="ARBA" id="ARBA00022984"/>
    </source>
</evidence>
<keyword evidence="3" id="KW-0964">Secreted</keyword>
<accession>A0A2H0W3N9</accession>
<evidence type="ECO:0000256" key="5">
    <source>
        <dbReference type="ARBA" id="ARBA00022729"/>
    </source>
</evidence>
<dbReference type="CDD" id="cd16913">
    <property type="entry name" value="YkuD_like"/>
    <property type="match status" value="1"/>
</dbReference>
<feature type="chain" id="PRO_5013594413" description="L,D-TPase catalytic domain-containing protein" evidence="11">
    <location>
        <begin position="28"/>
        <end position="257"/>
    </location>
</feature>
<keyword evidence="7 10" id="KW-0133">Cell shape</keyword>
<evidence type="ECO:0000256" key="4">
    <source>
        <dbReference type="ARBA" id="ARBA00022679"/>
    </source>
</evidence>
<evidence type="ECO:0000256" key="3">
    <source>
        <dbReference type="ARBA" id="ARBA00022525"/>
    </source>
</evidence>
<dbReference type="Gene3D" id="2.40.440.10">
    <property type="entry name" value="L,D-transpeptidase catalytic domain-like"/>
    <property type="match status" value="1"/>
</dbReference>
<evidence type="ECO:0000256" key="10">
    <source>
        <dbReference type="PROSITE-ProRule" id="PRU01373"/>
    </source>
</evidence>
<keyword evidence="6" id="KW-0106">Calcium</keyword>
<dbReference type="InterPro" id="IPR028974">
    <property type="entry name" value="TSP_type-3_rpt"/>
</dbReference>
<organism evidence="13 14">
    <name type="scientific">Candidatus Buchananbacteria bacterium CG10_big_fil_rev_8_21_14_0_10_33_19</name>
    <dbReference type="NCBI Taxonomy" id="1974525"/>
    <lineage>
        <taxon>Bacteria</taxon>
        <taxon>Candidatus Buchananiibacteriota</taxon>
    </lineage>
</organism>
<dbReference type="Pfam" id="PF18884">
    <property type="entry name" value="TSP3_bac"/>
    <property type="match status" value="3"/>
</dbReference>